<evidence type="ECO:0008006" key="3">
    <source>
        <dbReference type="Google" id="ProtNLM"/>
    </source>
</evidence>
<sequence length="128" mass="15038">MKLLNRSALSVKPTQAFLDWINSLEPTVGDDDLTIDDIDRENTVYLIPEMDTPEALEAFVHERYMEILETELRAWEEDERQWPERIDWALFQRFVQVEHSYLAVDLDDEAPLEIAEVDDALLLETDQD</sequence>
<dbReference type="STRING" id="48727.SAMN05192555_109166"/>
<dbReference type="Proteomes" id="UP000199107">
    <property type="component" value="Unassembled WGS sequence"/>
</dbReference>
<dbReference type="RefSeq" id="WP_089658945.1">
    <property type="nucleotide sequence ID" value="NZ_FNGH01000009.1"/>
</dbReference>
<dbReference type="OrthoDB" id="5737962at2"/>
<protein>
    <recommendedName>
        <fullName evidence="3">VacJ</fullName>
    </recommendedName>
</protein>
<dbReference type="EMBL" id="FNGH01000009">
    <property type="protein sequence ID" value="SDM11540.1"/>
    <property type="molecule type" value="Genomic_DNA"/>
</dbReference>
<gene>
    <name evidence="1" type="ORF">SAMN05192555_109166</name>
</gene>
<reference evidence="2" key="1">
    <citation type="submission" date="2016-10" db="EMBL/GenBank/DDBJ databases">
        <authorList>
            <person name="Varghese N."/>
            <person name="Submissions S."/>
        </authorList>
    </citation>
    <scope>NUCLEOTIDE SEQUENCE [LARGE SCALE GENOMIC DNA]</scope>
    <source>
        <strain evidence="2">AAP</strain>
    </source>
</reference>
<evidence type="ECO:0000313" key="2">
    <source>
        <dbReference type="Proteomes" id="UP000199107"/>
    </source>
</evidence>
<organism evidence="1 2">
    <name type="scientific">Franzmannia pantelleriensis</name>
    <dbReference type="NCBI Taxonomy" id="48727"/>
    <lineage>
        <taxon>Bacteria</taxon>
        <taxon>Pseudomonadati</taxon>
        <taxon>Pseudomonadota</taxon>
        <taxon>Gammaproteobacteria</taxon>
        <taxon>Oceanospirillales</taxon>
        <taxon>Halomonadaceae</taxon>
        <taxon>Franzmannia</taxon>
    </lineage>
</organism>
<name>A0A1G9QKU8_9GAMM</name>
<dbReference type="AlphaFoldDB" id="A0A1G9QKU8"/>
<keyword evidence="2" id="KW-1185">Reference proteome</keyword>
<proteinExistence type="predicted"/>
<evidence type="ECO:0000313" key="1">
    <source>
        <dbReference type="EMBL" id="SDM11540.1"/>
    </source>
</evidence>
<accession>A0A1G9QKU8</accession>